<feature type="domain" description="Rhodanese" evidence="2">
    <location>
        <begin position="55"/>
        <end position="139"/>
    </location>
</feature>
<dbReference type="Gene3D" id="3.40.250.10">
    <property type="entry name" value="Rhodanese-like domain"/>
    <property type="match status" value="1"/>
</dbReference>
<dbReference type="SUPFAM" id="SSF52821">
    <property type="entry name" value="Rhodanese/Cell cycle control phosphatase"/>
    <property type="match status" value="1"/>
</dbReference>
<dbReference type="InterPro" id="IPR001763">
    <property type="entry name" value="Rhodanese-like_dom"/>
</dbReference>
<proteinExistence type="predicted"/>
<dbReference type="InterPro" id="IPR036873">
    <property type="entry name" value="Rhodanese-like_dom_sf"/>
</dbReference>
<evidence type="ECO:0000313" key="3">
    <source>
        <dbReference type="EMBL" id="OUR99850.1"/>
    </source>
</evidence>
<feature type="signal peptide" evidence="1">
    <location>
        <begin position="1"/>
        <end position="22"/>
    </location>
</feature>
<protein>
    <recommendedName>
        <fullName evidence="2">Rhodanese domain-containing protein</fullName>
    </recommendedName>
</protein>
<dbReference type="EMBL" id="MAAO01000002">
    <property type="protein sequence ID" value="OUR99850.1"/>
    <property type="molecule type" value="Genomic_DNA"/>
</dbReference>
<evidence type="ECO:0000259" key="2">
    <source>
        <dbReference type="PROSITE" id="PS50206"/>
    </source>
</evidence>
<dbReference type="PROSITE" id="PS50206">
    <property type="entry name" value="RHODANESE_3"/>
    <property type="match status" value="1"/>
</dbReference>
<feature type="chain" id="PRO_5013006284" description="Rhodanese domain-containing protein" evidence="1">
    <location>
        <begin position="23"/>
        <end position="166"/>
    </location>
</feature>
<organism evidence="3 4">
    <name type="scientific">Halobacteriovorax marinus</name>
    <dbReference type="NCBI Taxonomy" id="97084"/>
    <lineage>
        <taxon>Bacteria</taxon>
        <taxon>Pseudomonadati</taxon>
        <taxon>Bdellovibrionota</taxon>
        <taxon>Bacteriovoracia</taxon>
        <taxon>Bacteriovoracales</taxon>
        <taxon>Halobacteriovoraceae</taxon>
        <taxon>Halobacteriovorax</taxon>
    </lineage>
</organism>
<dbReference type="SMART" id="SM00450">
    <property type="entry name" value="RHOD"/>
    <property type="match status" value="1"/>
</dbReference>
<gene>
    <name evidence="3" type="ORF">A9Q84_02140</name>
</gene>
<sequence>MKTILIMISLVLLQSCFAPSKAQNKLQIVKSMGESTAKQFPTVKHLSIEDFEKLEASKYVLVDVRSAPERRVSMLPNAISKSEFEENPSKYQNKTIVTYCTIGYRSSKYAIKLQDKGLKVFSLKESILGWAVREKPLYIEGKETRKVHIYSDAWNFLPEGYTGVYK</sequence>
<dbReference type="CDD" id="cd00158">
    <property type="entry name" value="RHOD"/>
    <property type="match status" value="1"/>
</dbReference>
<evidence type="ECO:0000256" key="1">
    <source>
        <dbReference type="SAM" id="SignalP"/>
    </source>
</evidence>
<dbReference type="Proteomes" id="UP000196531">
    <property type="component" value="Unassembled WGS sequence"/>
</dbReference>
<accession>A0A1Y5FCU5</accession>
<evidence type="ECO:0000313" key="4">
    <source>
        <dbReference type="Proteomes" id="UP000196531"/>
    </source>
</evidence>
<comment type="caution">
    <text evidence="3">The sequence shown here is derived from an EMBL/GenBank/DDBJ whole genome shotgun (WGS) entry which is preliminary data.</text>
</comment>
<keyword evidence="1" id="KW-0732">Signal</keyword>
<dbReference type="PROSITE" id="PS51257">
    <property type="entry name" value="PROKAR_LIPOPROTEIN"/>
    <property type="match status" value="1"/>
</dbReference>
<dbReference type="AlphaFoldDB" id="A0A1Y5FCU5"/>
<dbReference type="Pfam" id="PF00581">
    <property type="entry name" value="Rhodanese"/>
    <property type="match status" value="1"/>
</dbReference>
<name>A0A1Y5FCU5_9BACT</name>
<reference evidence="4" key="1">
    <citation type="journal article" date="2017" name="Proc. Natl. Acad. Sci. U.S.A.">
        <title>Simulation of Deepwater Horizon oil plume reveals substrate specialization within a complex community of hydrocarbon-degraders.</title>
        <authorList>
            <person name="Hu P."/>
            <person name="Dubinsky E.A."/>
            <person name="Probst A.J."/>
            <person name="Wang J."/>
            <person name="Sieber C.M.K."/>
            <person name="Tom L.M."/>
            <person name="Gardinali P."/>
            <person name="Banfield J.F."/>
            <person name="Atlas R.M."/>
            <person name="Andersen G.L."/>
        </authorList>
    </citation>
    <scope>NUCLEOTIDE SEQUENCE [LARGE SCALE GENOMIC DNA]</scope>
</reference>